<dbReference type="InterPro" id="IPR016181">
    <property type="entry name" value="Acyl_CoA_acyltransferase"/>
</dbReference>
<keyword evidence="2" id="KW-0012">Acyltransferase</keyword>
<dbReference type="Gene3D" id="3.40.630.30">
    <property type="match status" value="1"/>
</dbReference>
<proteinExistence type="predicted"/>
<dbReference type="PROSITE" id="PS51186">
    <property type="entry name" value="GNAT"/>
    <property type="match status" value="1"/>
</dbReference>
<dbReference type="Pfam" id="PF13312">
    <property type="entry name" value="DUF4081"/>
    <property type="match status" value="1"/>
</dbReference>
<dbReference type="InterPro" id="IPR000182">
    <property type="entry name" value="GNAT_dom"/>
</dbReference>
<dbReference type="Proteomes" id="UP000030664">
    <property type="component" value="Unassembled WGS sequence"/>
</dbReference>
<dbReference type="Pfam" id="PF00583">
    <property type="entry name" value="Acetyltransf_1"/>
    <property type="match status" value="1"/>
</dbReference>
<keyword evidence="1" id="KW-0808">Transferase</keyword>
<dbReference type="PANTHER" id="PTHR43877">
    <property type="entry name" value="AMINOALKYLPHOSPHONATE N-ACETYLTRANSFERASE-RELATED-RELATED"/>
    <property type="match status" value="1"/>
</dbReference>
<dbReference type="AlphaFoldDB" id="A0A0B0DAK3"/>
<name>A0A0B0DAK3_9MICC</name>
<comment type="caution">
    <text evidence="4">The sequence shown here is derived from an EMBL/GenBank/DDBJ whole genome shotgun (WGS) entry which is preliminary data.</text>
</comment>
<dbReference type="SUPFAM" id="SSF55729">
    <property type="entry name" value="Acyl-CoA N-acyltransferases (Nat)"/>
    <property type="match status" value="1"/>
</dbReference>
<evidence type="ECO:0000259" key="3">
    <source>
        <dbReference type="PROSITE" id="PS51186"/>
    </source>
</evidence>
<dbReference type="InterPro" id="IPR050832">
    <property type="entry name" value="Bact_Acetyltransf"/>
</dbReference>
<dbReference type="STRING" id="223184.AS25_06130"/>
<evidence type="ECO:0000256" key="2">
    <source>
        <dbReference type="ARBA" id="ARBA00023315"/>
    </source>
</evidence>
<dbReference type="GO" id="GO:0016747">
    <property type="term" value="F:acyltransferase activity, transferring groups other than amino-acyl groups"/>
    <property type="evidence" value="ECO:0007669"/>
    <property type="project" value="InterPro"/>
</dbReference>
<evidence type="ECO:0000313" key="4">
    <source>
        <dbReference type="EMBL" id="KHE74418.1"/>
    </source>
</evidence>
<protein>
    <recommendedName>
        <fullName evidence="3">N-acetyltransferase domain-containing protein</fullName>
    </recommendedName>
</protein>
<dbReference type="eggNOG" id="COG3393">
    <property type="taxonomic scope" value="Bacteria"/>
</dbReference>
<organism evidence="4 5">
    <name type="scientific">Kocuria marina</name>
    <dbReference type="NCBI Taxonomy" id="223184"/>
    <lineage>
        <taxon>Bacteria</taxon>
        <taxon>Bacillati</taxon>
        <taxon>Actinomycetota</taxon>
        <taxon>Actinomycetes</taxon>
        <taxon>Micrococcales</taxon>
        <taxon>Micrococcaceae</taxon>
        <taxon>Kocuria</taxon>
    </lineage>
</organism>
<evidence type="ECO:0000313" key="5">
    <source>
        <dbReference type="Proteomes" id="UP000030664"/>
    </source>
</evidence>
<dbReference type="PANTHER" id="PTHR43877:SF2">
    <property type="entry name" value="AMINOALKYLPHOSPHONATE N-ACETYLTRANSFERASE-RELATED"/>
    <property type="match status" value="1"/>
</dbReference>
<reference evidence="4 5" key="1">
    <citation type="submission" date="2014-09" db="EMBL/GenBank/DDBJ databases">
        <title>High-quality draft genome sequence of Kocuria marina SO9-6, an actinobacterium isolated from a copper mine.</title>
        <authorList>
            <person name="Castro D.B."/>
            <person name="Pereira L.B."/>
            <person name="Silva M.V."/>
            <person name="Silva B.P."/>
            <person name="Zanardi B.R."/>
            <person name="Carlos C."/>
            <person name="Belgini D.R."/>
            <person name="Limache E.G."/>
            <person name="Lacerda G.V."/>
            <person name="Nery M.B."/>
            <person name="Gomes M.B."/>
            <person name="Souza S."/>
            <person name="Silva T.M."/>
            <person name="Rodrigues V.D."/>
            <person name="Paulino L.C."/>
            <person name="Vicentini R."/>
            <person name="Ferraz L.F."/>
            <person name="Ottoboni L.M."/>
        </authorList>
    </citation>
    <scope>NUCLEOTIDE SEQUENCE [LARGE SCALE GENOMIC DNA]</scope>
    <source>
        <strain evidence="4 5">SO9-6</strain>
    </source>
</reference>
<accession>A0A0B0DAK3</accession>
<gene>
    <name evidence="4" type="ORF">AS25_06130</name>
</gene>
<evidence type="ECO:0000256" key="1">
    <source>
        <dbReference type="ARBA" id="ARBA00022679"/>
    </source>
</evidence>
<dbReference type="InterPro" id="IPR025289">
    <property type="entry name" value="DUF4081"/>
</dbReference>
<dbReference type="EMBL" id="JROM01000021">
    <property type="protein sequence ID" value="KHE74418.1"/>
    <property type="molecule type" value="Genomic_DNA"/>
</dbReference>
<sequence>MILRRAPRVLSPAAVNQSALDRLLARHAVSGVFVAAHVARIRAARGRRQPPVIGVADSSGELVGACWAGTNVVPVVLDQTGTDLVADVLARGGPRFASFFGPADPVLGLWERLRDTWPEPFDVRPVQPLLVMDRDPAPELFTGPARDVRWAQDEDFPRVLPAAAAMFTEEVGYSPFTTGAEGYRQRVRSLVRDRRTAVLTDEHGTVIFKADIGSLHGSVCQIQGVWVDPEYRGRGLAVPCMAATVALARQYVPTVSLYVNSFNAPALATYRRVGFRRHGDFATVLL</sequence>
<feature type="domain" description="N-acetyltransferase" evidence="3">
    <location>
        <begin position="146"/>
        <end position="286"/>
    </location>
</feature>